<dbReference type="Proteomes" id="UP000326944">
    <property type="component" value="Chromosome"/>
</dbReference>
<dbReference type="Pfam" id="PF00892">
    <property type="entry name" value="EamA"/>
    <property type="match status" value="2"/>
</dbReference>
<evidence type="ECO:0000313" key="8">
    <source>
        <dbReference type="EMBL" id="QFR48837.1"/>
    </source>
</evidence>
<dbReference type="SUPFAM" id="SSF103481">
    <property type="entry name" value="Multidrug resistance efflux transporter EmrE"/>
    <property type="match status" value="2"/>
</dbReference>
<keyword evidence="4 6" id="KW-1133">Transmembrane helix</keyword>
<evidence type="ECO:0000256" key="2">
    <source>
        <dbReference type="ARBA" id="ARBA00022475"/>
    </source>
</evidence>
<dbReference type="PANTHER" id="PTHR32322:SF18">
    <property type="entry name" value="S-ADENOSYLMETHIONINE_S-ADENOSYLHOMOCYSTEINE TRANSPORTER"/>
    <property type="match status" value="1"/>
</dbReference>
<dbReference type="PANTHER" id="PTHR32322">
    <property type="entry name" value="INNER MEMBRANE TRANSPORTER"/>
    <property type="match status" value="1"/>
</dbReference>
<feature type="transmembrane region" description="Helical" evidence="6">
    <location>
        <begin position="128"/>
        <end position="145"/>
    </location>
</feature>
<feature type="transmembrane region" description="Helical" evidence="6">
    <location>
        <begin position="157"/>
        <end position="175"/>
    </location>
</feature>
<evidence type="ECO:0000256" key="4">
    <source>
        <dbReference type="ARBA" id="ARBA00022989"/>
    </source>
</evidence>
<feature type="transmembrane region" description="Helical" evidence="6">
    <location>
        <begin position="94"/>
        <end position="116"/>
    </location>
</feature>
<dbReference type="GO" id="GO:0005886">
    <property type="term" value="C:plasma membrane"/>
    <property type="evidence" value="ECO:0007669"/>
    <property type="project" value="UniProtKB-SubCell"/>
</dbReference>
<dbReference type="InterPro" id="IPR000620">
    <property type="entry name" value="EamA_dom"/>
</dbReference>
<proteinExistence type="predicted"/>
<feature type="transmembrane region" description="Helical" evidence="6">
    <location>
        <begin position="249"/>
        <end position="267"/>
    </location>
</feature>
<dbReference type="AlphaFoldDB" id="A0A5P8NZR0"/>
<protein>
    <submittedName>
        <fullName evidence="8">DMT family transporter</fullName>
    </submittedName>
</protein>
<evidence type="ECO:0000256" key="6">
    <source>
        <dbReference type="SAM" id="Phobius"/>
    </source>
</evidence>
<evidence type="ECO:0000256" key="1">
    <source>
        <dbReference type="ARBA" id="ARBA00004651"/>
    </source>
</evidence>
<organism evidence="8 9">
    <name type="scientific">Sulfurimonas lithotrophica</name>
    <dbReference type="NCBI Taxonomy" id="2590022"/>
    <lineage>
        <taxon>Bacteria</taxon>
        <taxon>Pseudomonadati</taxon>
        <taxon>Campylobacterota</taxon>
        <taxon>Epsilonproteobacteria</taxon>
        <taxon>Campylobacterales</taxon>
        <taxon>Sulfurimonadaceae</taxon>
        <taxon>Sulfurimonas</taxon>
    </lineage>
</organism>
<dbReference type="OrthoDB" id="9782878at2"/>
<dbReference type="InterPro" id="IPR037185">
    <property type="entry name" value="EmrE-like"/>
</dbReference>
<keyword evidence="2" id="KW-1003">Cell membrane</keyword>
<feature type="domain" description="EamA" evidence="7">
    <location>
        <begin position="10"/>
        <end position="141"/>
    </location>
</feature>
<keyword evidence="3 6" id="KW-0812">Transmembrane</keyword>
<dbReference type="EMBL" id="CP043617">
    <property type="protein sequence ID" value="QFR48837.1"/>
    <property type="molecule type" value="Genomic_DNA"/>
</dbReference>
<accession>A0A5P8NZR0</accession>
<feature type="transmembrane region" description="Helical" evidence="6">
    <location>
        <begin position="39"/>
        <end position="57"/>
    </location>
</feature>
<name>A0A5P8NZR0_9BACT</name>
<evidence type="ECO:0000313" key="9">
    <source>
        <dbReference type="Proteomes" id="UP000326944"/>
    </source>
</evidence>
<feature type="transmembrane region" description="Helical" evidence="6">
    <location>
        <begin position="273"/>
        <end position="290"/>
    </location>
</feature>
<keyword evidence="9" id="KW-1185">Reference proteome</keyword>
<feature type="transmembrane region" description="Helical" evidence="6">
    <location>
        <begin position="69"/>
        <end position="88"/>
    </location>
</feature>
<dbReference type="RefSeq" id="WP_152306780.1">
    <property type="nucleotide sequence ID" value="NZ_CP043617.1"/>
</dbReference>
<evidence type="ECO:0000256" key="3">
    <source>
        <dbReference type="ARBA" id="ARBA00022692"/>
    </source>
</evidence>
<gene>
    <name evidence="8" type="ORF">FJR48_03510</name>
</gene>
<reference evidence="8 9" key="1">
    <citation type="submission" date="2019-09" db="EMBL/GenBank/DDBJ databases">
        <title>Sulfurimonas gotlandica sp. nov., a chemoautotrophic and psychrotolerant epsilonproteobacterium isolated from a pelagic redoxcline, and an emended description of the genus Sulfurimonas.</title>
        <authorList>
            <person name="Wang S."/>
            <person name="Jiang L."/>
            <person name="Shao S."/>
        </authorList>
    </citation>
    <scope>NUCLEOTIDE SEQUENCE [LARGE SCALE GENOMIC DNA]</scope>
    <source>
        <strain evidence="8 9">GYSZ_1</strain>
    </source>
</reference>
<evidence type="ECO:0000256" key="5">
    <source>
        <dbReference type="ARBA" id="ARBA00023136"/>
    </source>
</evidence>
<feature type="transmembrane region" description="Helical" evidence="6">
    <location>
        <begin position="182"/>
        <end position="203"/>
    </location>
</feature>
<feature type="transmembrane region" description="Helical" evidence="6">
    <location>
        <begin position="215"/>
        <end position="237"/>
    </location>
</feature>
<keyword evidence="5 6" id="KW-0472">Membrane</keyword>
<feature type="domain" description="EamA" evidence="7">
    <location>
        <begin position="155"/>
        <end position="286"/>
    </location>
</feature>
<feature type="transmembrane region" description="Helical" evidence="6">
    <location>
        <begin position="9"/>
        <end position="27"/>
    </location>
</feature>
<comment type="subcellular location">
    <subcellularLocation>
        <location evidence="1">Cell membrane</location>
        <topology evidence="1">Multi-pass membrane protein</topology>
    </subcellularLocation>
</comment>
<dbReference type="KEGG" id="sulg:FJR48_03510"/>
<evidence type="ECO:0000259" key="7">
    <source>
        <dbReference type="Pfam" id="PF00892"/>
    </source>
</evidence>
<sequence length="295" mass="33375">MQTHIQKNVYIYLIAAMFFWGVAWPSSKVLTEYTDSYTLTFLKFFLSSISLIPMLYFSKQKLIFSKKIFKYLVLSVIVLILYNVLFFLGLKVGFAGFGGMLVTGSNPIFTFLIVAMLEKVDIPREKKIPLGIGILGTVIMLDLYNNSIADLMREGNILFLLSSVVWSILTILNATSRKYVGTLVFTFYLYIASSLVSYVFFVPNEKVIQIFEFDYIFWINLLFTTVVSTGIATTFYFKASTIIGANQASSFIFLVPLVAMASSNIIYSEVPSFSTLLGGVLMIYTVWRLNKKVTN</sequence>
<dbReference type="InterPro" id="IPR050638">
    <property type="entry name" value="AA-Vitamin_Transporters"/>
</dbReference>